<feature type="compositionally biased region" description="Basic and acidic residues" evidence="1">
    <location>
        <begin position="22"/>
        <end position="36"/>
    </location>
</feature>
<evidence type="ECO:0000313" key="3">
    <source>
        <dbReference type="Proteomes" id="UP000054630"/>
    </source>
</evidence>
<gene>
    <name evidence="2" type="ORF">T07_6104</name>
</gene>
<keyword evidence="3" id="KW-1185">Reference proteome</keyword>
<dbReference type="Proteomes" id="UP000054630">
    <property type="component" value="Unassembled WGS sequence"/>
</dbReference>
<evidence type="ECO:0000256" key="1">
    <source>
        <dbReference type="SAM" id="MobiDB-lite"/>
    </source>
</evidence>
<proteinExistence type="predicted"/>
<sequence>MKNGIYRKNHSPDWPDISVPDTMRKPFSEEGGSKFHWQGDSKLHIAPAASRRISTQSVITNSRRLQKEEPNCRVLISTSPAD</sequence>
<comment type="caution">
    <text evidence="2">The sequence shown here is derived from an EMBL/GenBank/DDBJ whole genome shotgun (WGS) entry which is preliminary data.</text>
</comment>
<accession>A0A0V0SAR9</accession>
<protein>
    <submittedName>
        <fullName evidence="2">Uncharacterized protein</fullName>
    </submittedName>
</protein>
<dbReference type="EMBL" id="JYDL01000022">
    <property type="protein sequence ID" value="KRX23750.1"/>
    <property type="molecule type" value="Genomic_DNA"/>
</dbReference>
<feature type="region of interest" description="Disordered" evidence="1">
    <location>
        <begin position="1"/>
        <end position="36"/>
    </location>
</feature>
<organism evidence="2 3">
    <name type="scientific">Trichinella nelsoni</name>
    <dbReference type="NCBI Taxonomy" id="6336"/>
    <lineage>
        <taxon>Eukaryota</taxon>
        <taxon>Metazoa</taxon>
        <taxon>Ecdysozoa</taxon>
        <taxon>Nematoda</taxon>
        <taxon>Enoplea</taxon>
        <taxon>Dorylaimia</taxon>
        <taxon>Trichinellida</taxon>
        <taxon>Trichinellidae</taxon>
        <taxon>Trichinella</taxon>
    </lineage>
</organism>
<evidence type="ECO:0000313" key="2">
    <source>
        <dbReference type="EMBL" id="KRX23750.1"/>
    </source>
</evidence>
<name>A0A0V0SAR9_9BILA</name>
<reference evidence="2 3" key="1">
    <citation type="submission" date="2015-01" db="EMBL/GenBank/DDBJ databases">
        <title>Evolution of Trichinella species and genotypes.</title>
        <authorList>
            <person name="Korhonen P.K."/>
            <person name="Edoardo P."/>
            <person name="Giuseppe L.R."/>
            <person name="Gasser R.B."/>
        </authorList>
    </citation>
    <scope>NUCLEOTIDE SEQUENCE [LARGE SCALE GENOMIC DNA]</scope>
    <source>
        <strain evidence="2">ISS37</strain>
    </source>
</reference>
<dbReference type="AlphaFoldDB" id="A0A0V0SAR9"/>